<reference evidence="6 7" key="1">
    <citation type="journal article" date="2008" name="Nature">
        <title>The genome of the model beetle and pest Tribolium castaneum.</title>
        <authorList>
            <consortium name="Tribolium Genome Sequencing Consortium"/>
            <person name="Richards S."/>
            <person name="Gibbs R.A."/>
            <person name="Weinstock G.M."/>
            <person name="Brown S.J."/>
            <person name="Denell R."/>
            <person name="Beeman R.W."/>
            <person name="Gibbs R."/>
            <person name="Beeman R.W."/>
            <person name="Brown S.J."/>
            <person name="Bucher G."/>
            <person name="Friedrich M."/>
            <person name="Grimmelikhuijzen C.J."/>
            <person name="Klingler M."/>
            <person name="Lorenzen M."/>
            <person name="Richards S."/>
            <person name="Roth S."/>
            <person name="Schroder R."/>
            <person name="Tautz D."/>
            <person name="Zdobnov E.M."/>
            <person name="Muzny D."/>
            <person name="Gibbs R.A."/>
            <person name="Weinstock G.M."/>
            <person name="Attaway T."/>
            <person name="Bell S."/>
            <person name="Buhay C.J."/>
            <person name="Chandrabose M.N."/>
            <person name="Chavez D."/>
            <person name="Clerk-Blankenburg K.P."/>
            <person name="Cree A."/>
            <person name="Dao M."/>
            <person name="Davis C."/>
            <person name="Chacko J."/>
            <person name="Dinh H."/>
            <person name="Dugan-Rocha S."/>
            <person name="Fowler G."/>
            <person name="Garner T.T."/>
            <person name="Garnes J."/>
            <person name="Gnirke A."/>
            <person name="Hawes A."/>
            <person name="Hernandez J."/>
            <person name="Hines S."/>
            <person name="Holder M."/>
            <person name="Hume J."/>
            <person name="Jhangiani S.N."/>
            <person name="Joshi V."/>
            <person name="Khan Z.M."/>
            <person name="Jackson L."/>
            <person name="Kovar C."/>
            <person name="Kowis A."/>
            <person name="Lee S."/>
            <person name="Lewis L.R."/>
            <person name="Margolis J."/>
            <person name="Morgan M."/>
            <person name="Nazareth L.V."/>
            <person name="Nguyen N."/>
            <person name="Okwuonu G."/>
            <person name="Parker D."/>
            <person name="Richards S."/>
            <person name="Ruiz S.J."/>
            <person name="Santibanez J."/>
            <person name="Savard J."/>
            <person name="Scherer S.E."/>
            <person name="Schneider B."/>
            <person name="Sodergren E."/>
            <person name="Tautz D."/>
            <person name="Vattahil S."/>
            <person name="Villasana D."/>
            <person name="White C.S."/>
            <person name="Wright R."/>
            <person name="Park Y."/>
            <person name="Beeman R.W."/>
            <person name="Lord J."/>
            <person name="Oppert B."/>
            <person name="Lorenzen M."/>
            <person name="Brown S."/>
            <person name="Wang L."/>
            <person name="Savard J."/>
            <person name="Tautz D."/>
            <person name="Richards S."/>
            <person name="Weinstock G."/>
            <person name="Gibbs R.A."/>
            <person name="Liu Y."/>
            <person name="Worley K."/>
            <person name="Weinstock G."/>
            <person name="Elsik C.G."/>
            <person name="Reese J.T."/>
            <person name="Elhaik E."/>
            <person name="Landan G."/>
            <person name="Graur D."/>
            <person name="Arensburger P."/>
            <person name="Atkinson P."/>
            <person name="Beeman R.W."/>
            <person name="Beidler J."/>
            <person name="Brown S.J."/>
            <person name="Demuth J.P."/>
            <person name="Drury D.W."/>
            <person name="Du Y.Z."/>
            <person name="Fujiwara H."/>
            <person name="Lorenzen M."/>
            <person name="Maselli V."/>
            <person name="Osanai M."/>
            <person name="Park Y."/>
            <person name="Robertson H.M."/>
            <person name="Tu Z."/>
            <person name="Wang J.J."/>
            <person name="Wang S."/>
            <person name="Richards S."/>
            <person name="Song H."/>
            <person name="Zhang L."/>
            <person name="Sodergren E."/>
            <person name="Werner D."/>
            <person name="Stanke M."/>
            <person name="Morgenstern B."/>
            <person name="Solovyev V."/>
            <person name="Kosarev P."/>
            <person name="Brown G."/>
            <person name="Chen H.C."/>
            <person name="Ermolaeva O."/>
            <person name="Hlavina W."/>
            <person name="Kapustin Y."/>
            <person name="Kiryutin B."/>
            <person name="Kitts P."/>
            <person name="Maglott D."/>
            <person name="Pruitt K."/>
            <person name="Sapojnikov V."/>
            <person name="Souvorov A."/>
            <person name="Mackey A.J."/>
            <person name="Waterhouse R.M."/>
            <person name="Wyder S."/>
            <person name="Zdobnov E.M."/>
            <person name="Zdobnov E.M."/>
            <person name="Wyder S."/>
            <person name="Kriventseva E.V."/>
            <person name="Kadowaki T."/>
            <person name="Bork P."/>
            <person name="Aranda M."/>
            <person name="Bao R."/>
            <person name="Beermann A."/>
            <person name="Berns N."/>
            <person name="Bolognesi R."/>
            <person name="Bonneton F."/>
            <person name="Bopp D."/>
            <person name="Brown S.J."/>
            <person name="Bucher G."/>
            <person name="Butts T."/>
            <person name="Chaumot A."/>
            <person name="Denell R.E."/>
            <person name="Ferrier D.E."/>
            <person name="Friedrich M."/>
            <person name="Gordon C.M."/>
            <person name="Jindra M."/>
            <person name="Klingler M."/>
            <person name="Lan Q."/>
            <person name="Lattorff H.M."/>
            <person name="Laudet V."/>
            <person name="von Levetsow C."/>
            <person name="Liu Z."/>
            <person name="Lutz R."/>
            <person name="Lynch J.A."/>
            <person name="da Fonseca R.N."/>
            <person name="Posnien N."/>
            <person name="Reuter R."/>
            <person name="Roth S."/>
            <person name="Savard J."/>
            <person name="Schinko J.B."/>
            <person name="Schmitt C."/>
            <person name="Schoppmeier M."/>
            <person name="Schroder R."/>
            <person name="Shippy T.D."/>
            <person name="Simonnet F."/>
            <person name="Marques-Souza H."/>
            <person name="Tautz D."/>
            <person name="Tomoyasu Y."/>
            <person name="Trauner J."/>
            <person name="Van der Zee M."/>
            <person name="Vervoort M."/>
            <person name="Wittkopp N."/>
            <person name="Wimmer E.A."/>
            <person name="Yang X."/>
            <person name="Jones A.K."/>
            <person name="Sattelle D.B."/>
            <person name="Ebert P.R."/>
            <person name="Nelson D."/>
            <person name="Scott J.G."/>
            <person name="Beeman R.W."/>
            <person name="Muthukrishnan S."/>
            <person name="Kramer K.J."/>
            <person name="Arakane Y."/>
            <person name="Beeman R.W."/>
            <person name="Zhu Q."/>
            <person name="Hogenkamp D."/>
            <person name="Dixit R."/>
            <person name="Oppert B."/>
            <person name="Jiang H."/>
            <person name="Zou Z."/>
            <person name="Marshall J."/>
            <person name="Elpidina E."/>
            <person name="Vinokurov K."/>
            <person name="Oppert C."/>
            <person name="Zou Z."/>
            <person name="Evans J."/>
            <person name="Lu Z."/>
            <person name="Zhao P."/>
            <person name="Sumathipala N."/>
            <person name="Altincicek B."/>
            <person name="Vilcinskas A."/>
            <person name="Williams M."/>
            <person name="Hultmark D."/>
            <person name="Hetru C."/>
            <person name="Jiang H."/>
            <person name="Grimmelikhuijzen C.J."/>
            <person name="Hauser F."/>
            <person name="Cazzamali G."/>
            <person name="Williamson M."/>
            <person name="Park Y."/>
            <person name="Li B."/>
            <person name="Tanaka Y."/>
            <person name="Predel R."/>
            <person name="Neupert S."/>
            <person name="Schachtner J."/>
            <person name="Verleyen P."/>
            <person name="Raible F."/>
            <person name="Bork P."/>
            <person name="Friedrich M."/>
            <person name="Walden K.K."/>
            <person name="Robertson H.M."/>
            <person name="Angeli S."/>
            <person name="Foret S."/>
            <person name="Bucher G."/>
            <person name="Schuetz S."/>
            <person name="Maleszka R."/>
            <person name="Wimmer E.A."/>
            <person name="Beeman R.W."/>
            <person name="Lorenzen M."/>
            <person name="Tomoyasu Y."/>
            <person name="Miller S.C."/>
            <person name="Grossmann D."/>
            <person name="Bucher G."/>
        </authorList>
    </citation>
    <scope>NUCLEOTIDE SEQUENCE [LARGE SCALE GENOMIC DNA]</scope>
    <source>
        <strain evidence="6 7">Georgia GA2</strain>
    </source>
</reference>
<evidence type="ECO:0000256" key="1">
    <source>
        <dbReference type="ARBA" id="ARBA00004604"/>
    </source>
</evidence>
<dbReference type="InterPro" id="IPR011990">
    <property type="entry name" value="TPR-like_helical_dom_sf"/>
</dbReference>
<evidence type="ECO:0000256" key="2">
    <source>
        <dbReference type="ARBA" id="ARBA00022552"/>
    </source>
</evidence>
<accession>D6WF28</accession>
<proteinExistence type="predicted"/>
<sequence>MAELVQRHLESMAEEIEEMRRTRLYTLEETRLILKNRKEFEYKINGVSKNLQDFMEYITYEKVLLKQIEHRRDKNTIAERKSSIEYKILRRIKNLYEIALQRFSGDFSLCLSYFKFCKQTHDINAANIALQTMIKNCSQTPEVWQVAAAWHAHDRKDLNSALIALNKGLTLHKNSQLLYTEAIKLELSVIKNNAPEDTELQRRVCAKIETYLQLICVHINDFKFLIEILNLLELYSFTKSVQNLIIDKLLKNHSESELVWDALAQRERRGFHYGQSNSEQANSKEVCLSLCFAKYEEGLKKVSPSEKASLWSVYLDCLEEARLENNQLPDILKTLKMALKQASDENYLPDRYYIKWVELANDKEVLHILEKGTSAFPESIDLWKLLLRYATINDMEKKVNEIFDKGTQMLKENSLPLWFMYLRYYGLLAKDDVIDSTYRKALTQPPEISQVLKPRYIEWLALQKGINDARKMYNVLANQEPFCKELHSTMSKLESMEIQHDYKVWACVHQLACKQFGREDVDVWINHILFYLHFNKTDSVNENVQRIYRDAENTLTPLLLPDFKERYEKALSEL</sequence>
<keyword evidence="4" id="KW-0539">Nucleus</keyword>
<dbReference type="OMA" id="PSIWVEY"/>
<evidence type="ECO:0000256" key="4">
    <source>
        <dbReference type="ARBA" id="ARBA00023242"/>
    </source>
</evidence>
<dbReference type="PANTHER" id="PTHR23271">
    <property type="entry name" value="HEPATOCELLULAR CARCINOMA-ASSOCIATED ANTIGEN 66"/>
    <property type="match status" value="1"/>
</dbReference>
<dbReference type="GO" id="GO:0034388">
    <property type="term" value="C:Pwp2p-containing subcomplex of 90S preribosome"/>
    <property type="evidence" value="ECO:0000318"/>
    <property type="project" value="GO_Central"/>
</dbReference>
<evidence type="ECO:0000313" key="6">
    <source>
        <dbReference type="EMBL" id="EEZ99856.2"/>
    </source>
</evidence>
<protein>
    <submittedName>
        <fullName evidence="6">U3 small nucleolar RNA-associated protein 6 homolog-like Protein</fullName>
    </submittedName>
</protein>
<dbReference type="GO" id="GO:0030515">
    <property type="term" value="F:snoRNA binding"/>
    <property type="evidence" value="ECO:0000318"/>
    <property type="project" value="GO_Central"/>
</dbReference>
<reference evidence="6 7" key="2">
    <citation type="journal article" date="2010" name="Nucleic Acids Res.">
        <title>BeetleBase in 2010: revisions to provide comprehensive genomic information for Tribolium castaneum.</title>
        <authorList>
            <person name="Kim H.S."/>
            <person name="Murphy T."/>
            <person name="Xia J."/>
            <person name="Caragea D."/>
            <person name="Park Y."/>
            <person name="Beeman R.W."/>
            <person name="Lorenzen M.D."/>
            <person name="Butcher S."/>
            <person name="Manak J.R."/>
            <person name="Brown S.J."/>
        </authorList>
    </citation>
    <scope>GENOME REANNOTATION</scope>
    <source>
        <strain evidence="6 7">Georgia GA2</strain>
    </source>
</reference>
<dbReference type="SUPFAM" id="SSF48452">
    <property type="entry name" value="TPR-like"/>
    <property type="match status" value="2"/>
</dbReference>
<dbReference type="GO" id="GO:0032040">
    <property type="term" value="C:small-subunit processome"/>
    <property type="evidence" value="ECO:0000318"/>
    <property type="project" value="GO_Central"/>
</dbReference>
<dbReference type="GO" id="GO:0000462">
    <property type="term" value="P:maturation of SSU-rRNA from tricistronic rRNA transcript (SSU-rRNA, 5.8S rRNA, LSU-rRNA)"/>
    <property type="evidence" value="ECO:0000318"/>
    <property type="project" value="GO_Central"/>
</dbReference>
<dbReference type="eggNOG" id="KOG2396">
    <property type="taxonomic scope" value="Eukaryota"/>
</dbReference>
<dbReference type="PANTHER" id="PTHR23271:SF1">
    <property type="entry name" value="U3 SMALL NUCLEOLAR RNA-ASSOCIATED PROTEIN 6 HOMOLOG"/>
    <property type="match status" value="1"/>
</dbReference>
<dbReference type="HOGENOM" id="CLU_026025_2_0_1"/>
<dbReference type="AlphaFoldDB" id="D6WF28"/>
<dbReference type="InterPro" id="IPR013949">
    <property type="entry name" value="Utp6"/>
</dbReference>
<dbReference type="OrthoDB" id="28112at2759"/>
<dbReference type="EMBL" id="KQ971326">
    <property type="protein sequence ID" value="EEZ99856.2"/>
    <property type="molecule type" value="Genomic_DNA"/>
</dbReference>
<dbReference type="STRING" id="7070.D6WF28"/>
<comment type="subcellular location">
    <subcellularLocation>
        <location evidence="1">Nucleus</location>
        <location evidence="1">Nucleolus</location>
    </subcellularLocation>
</comment>
<dbReference type="Gene3D" id="1.25.40.10">
    <property type="entry name" value="Tetratricopeptide repeat domain"/>
    <property type="match status" value="2"/>
</dbReference>
<keyword evidence="3" id="KW-0677">Repeat</keyword>
<dbReference type="InterPro" id="IPR055347">
    <property type="entry name" value="UTP6_N"/>
</dbReference>
<dbReference type="KEGG" id="tca:103312440"/>
<evidence type="ECO:0000313" key="7">
    <source>
        <dbReference type="Proteomes" id="UP000007266"/>
    </source>
</evidence>
<gene>
    <name evidence="6" type="primary">AUGUSTUS-3.0.2_02638</name>
    <name evidence="6" type="ORF">TcasGA2_TC002638</name>
</gene>
<keyword evidence="2" id="KW-0698">rRNA processing</keyword>
<name>D6WF28_TRICA</name>
<dbReference type="Proteomes" id="UP000007266">
    <property type="component" value="Linkage group 3"/>
</dbReference>
<dbReference type="Pfam" id="PF08640">
    <property type="entry name" value="U3_assoc_6"/>
    <property type="match status" value="1"/>
</dbReference>
<keyword evidence="7" id="KW-1185">Reference proteome</keyword>
<dbReference type="FunFam" id="1.25.40.10:FF:002789">
    <property type="entry name" value="U3 small nucleolar RNA-associated protein 6 homolog-like Protein"/>
    <property type="match status" value="1"/>
</dbReference>
<evidence type="ECO:0000259" key="5">
    <source>
        <dbReference type="Pfam" id="PF08640"/>
    </source>
</evidence>
<feature type="domain" description="U3 small nucleolar RNA-associated protein 6 N-terminal" evidence="5">
    <location>
        <begin position="9"/>
        <end position="91"/>
    </location>
</feature>
<evidence type="ECO:0000256" key="3">
    <source>
        <dbReference type="ARBA" id="ARBA00022737"/>
    </source>
</evidence>
<organism evidence="6 7">
    <name type="scientific">Tribolium castaneum</name>
    <name type="common">Red flour beetle</name>
    <dbReference type="NCBI Taxonomy" id="7070"/>
    <lineage>
        <taxon>Eukaryota</taxon>
        <taxon>Metazoa</taxon>
        <taxon>Ecdysozoa</taxon>
        <taxon>Arthropoda</taxon>
        <taxon>Hexapoda</taxon>
        <taxon>Insecta</taxon>
        <taxon>Pterygota</taxon>
        <taxon>Neoptera</taxon>
        <taxon>Endopterygota</taxon>
        <taxon>Coleoptera</taxon>
        <taxon>Polyphaga</taxon>
        <taxon>Cucujiformia</taxon>
        <taxon>Tenebrionidae</taxon>
        <taxon>Tenebrionidae incertae sedis</taxon>
        <taxon>Tribolium</taxon>
    </lineage>
</organism>